<dbReference type="InterPro" id="IPR005543">
    <property type="entry name" value="PASTA_dom"/>
</dbReference>
<feature type="compositionally biased region" description="Low complexity" evidence="1">
    <location>
        <begin position="325"/>
        <end position="348"/>
    </location>
</feature>
<dbReference type="GO" id="GO:0004674">
    <property type="term" value="F:protein serine/threonine kinase activity"/>
    <property type="evidence" value="ECO:0007669"/>
    <property type="project" value="UniProtKB-KW"/>
</dbReference>
<feature type="transmembrane region" description="Helical" evidence="2">
    <location>
        <begin position="371"/>
        <end position="392"/>
    </location>
</feature>
<protein>
    <submittedName>
        <fullName evidence="4">Tyrosine protein kinase:Serine/threonine protein kinase:PASTA</fullName>
    </submittedName>
</protein>
<evidence type="ECO:0000256" key="2">
    <source>
        <dbReference type="SAM" id="Phobius"/>
    </source>
</evidence>
<keyword evidence="2" id="KW-0812">Transmembrane</keyword>
<dbReference type="STRING" id="1193518.BN13_210031"/>
<keyword evidence="4" id="KW-0808">Transferase</keyword>
<feature type="domain" description="PASTA" evidence="3">
    <location>
        <begin position="190"/>
        <end position="257"/>
    </location>
</feature>
<keyword evidence="4" id="KW-0723">Serine/threonine-protein kinase</keyword>
<keyword evidence="2" id="KW-0472">Membrane</keyword>
<dbReference type="EMBL" id="CAJC01000124">
    <property type="protein sequence ID" value="CCI52807.1"/>
    <property type="molecule type" value="Genomic_DNA"/>
</dbReference>
<feature type="region of interest" description="Disordered" evidence="1">
    <location>
        <begin position="325"/>
        <end position="370"/>
    </location>
</feature>
<accession>A0A077MD71</accession>
<evidence type="ECO:0000259" key="3">
    <source>
        <dbReference type="PROSITE" id="PS51178"/>
    </source>
</evidence>
<comment type="caution">
    <text evidence="4">The sequence shown here is derived from an EMBL/GenBank/DDBJ whole genome shotgun (WGS) entry which is preliminary data.</text>
</comment>
<feature type="domain" description="PASTA" evidence="3">
    <location>
        <begin position="123"/>
        <end position="189"/>
    </location>
</feature>
<dbReference type="PROSITE" id="PS51178">
    <property type="entry name" value="PASTA"/>
    <property type="match status" value="3"/>
</dbReference>
<dbReference type="Proteomes" id="UP000035720">
    <property type="component" value="Unassembled WGS sequence"/>
</dbReference>
<dbReference type="Gene3D" id="3.30.10.20">
    <property type="match status" value="3"/>
</dbReference>
<evidence type="ECO:0000313" key="4">
    <source>
        <dbReference type="EMBL" id="CCI52807.1"/>
    </source>
</evidence>
<dbReference type="AlphaFoldDB" id="A0A077MD71"/>
<keyword evidence="2" id="KW-1133">Transmembrane helix</keyword>
<proteinExistence type="predicted"/>
<dbReference type="CDD" id="cd06577">
    <property type="entry name" value="PASTA_pknB"/>
    <property type="match status" value="3"/>
</dbReference>
<feature type="transmembrane region" description="Helical" evidence="2">
    <location>
        <begin position="97"/>
        <end position="120"/>
    </location>
</feature>
<sequence>MPDALDAIVVHALAKNRDDRYQDASAFRADLQAARLGMPISAAARRSLARVDSPGAATPADARGATAQPIAAPGVGEQHTSTLDIPRDLERPRSRRGFFVALTLLVAALAVLGVVGKMYLDSRPARVSLPAVLDEPYETAKARLELLGFDVAKTTEASRTVAEDLVVRQDPAGNTEQREGSLVTLTISTGPAATRVPNLTGKSLSTAQKILSDAGLNLGRVERIDSRLQKSGRVVSSEPAAFADAHEGDTVDLTIASGRIDLPDLVGKTEDQARDLLNSLGLIVSRTSEISDESEGTVIRQEPLPGKIEVGATVSIVVARSRPVTETTTITTTPSTSESSSSDSSSSSDGGGLTSPPATPRTQPSDATHPAVIASGAGLVSGGLAWVLLVGIPRRRRPARRH</sequence>
<evidence type="ECO:0000313" key="5">
    <source>
        <dbReference type="Proteomes" id="UP000035720"/>
    </source>
</evidence>
<gene>
    <name evidence="4" type="ORF">BN13_210031</name>
</gene>
<evidence type="ECO:0000256" key="1">
    <source>
        <dbReference type="SAM" id="MobiDB-lite"/>
    </source>
</evidence>
<feature type="domain" description="PASTA" evidence="3">
    <location>
        <begin position="258"/>
        <end position="320"/>
    </location>
</feature>
<keyword evidence="4" id="KW-0418">Kinase</keyword>
<organism evidence="4 5">
    <name type="scientific">Nostocoides jenkinsii Ben 74</name>
    <dbReference type="NCBI Taxonomy" id="1193518"/>
    <lineage>
        <taxon>Bacteria</taxon>
        <taxon>Bacillati</taxon>
        <taxon>Actinomycetota</taxon>
        <taxon>Actinomycetes</taxon>
        <taxon>Micrococcales</taxon>
        <taxon>Intrasporangiaceae</taxon>
        <taxon>Nostocoides</taxon>
    </lineage>
</organism>
<reference evidence="4 5" key="1">
    <citation type="journal article" date="2013" name="ISME J.">
        <title>A metabolic model for members of the genus Tetrasphaera involved in enhanced biological phosphorus removal.</title>
        <authorList>
            <person name="Kristiansen R."/>
            <person name="Nguyen H.T.T."/>
            <person name="Saunders A.M."/>
            <person name="Nielsen J.L."/>
            <person name="Wimmer R."/>
            <person name="Le V.Q."/>
            <person name="McIlroy S.J."/>
            <person name="Petrovski S."/>
            <person name="Seviour R.J."/>
            <person name="Calteau A."/>
            <person name="Nielsen K.L."/>
            <person name="Nielsen P.H."/>
        </authorList>
    </citation>
    <scope>NUCLEOTIDE SEQUENCE [LARGE SCALE GENOMIC DNA]</scope>
    <source>
        <strain evidence="4 5">Ben 74</strain>
    </source>
</reference>
<keyword evidence="5" id="KW-1185">Reference proteome</keyword>
<dbReference type="Pfam" id="PF03793">
    <property type="entry name" value="PASTA"/>
    <property type="match status" value="3"/>
</dbReference>
<name>A0A077MD71_9MICO</name>
<dbReference type="SMART" id="SM00740">
    <property type="entry name" value="PASTA"/>
    <property type="match status" value="3"/>
</dbReference>